<feature type="signal peptide" evidence="1">
    <location>
        <begin position="1"/>
        <end position="20"/>
    </location>
</feature>
<protein>
    <submittedName>
        <fullName evidence="2">Uncharacterized protein</fullName>
    </submittedName>
</protein>
<reference evidence="2 3" key="1">
    <citation type="submission" date="2016-10" db="EMBL/GenBank/DDBJ databases">
        <authorList>
            <person name="de Groot N.N."/>
        </authorList>
    </citation>
    <scope>NUCLEOTIDE SEQUENCE [LARGE SCALE GENOMIC DNA]</scope>
    <source>
        <strain evidence="2 3">CGMCC 4.6533</strain>
    </source>
</reference>
<dbReference type="EMBL" id="FNDJ01000011">
    <property type="protein sequence ID" value="SDJ54373.1"/>
    <property type="molecule type" value="Genomic_DNA"/>
</dbReference>
<dbReference type="Proteomes" id="UP000199202">
    <property type="component" value="Unassembled WGS sequence"/>
</dbReference>
<proteinExistence type="predicted"/>
<name>A0A1G8UKS3_9ACTN</name>
<evidence type="ECO:0000313" key="2">
    <source>
        <dbReference type="EMBL" id="SDJ54373.1"/>
    </source>
</evidence>
<dbReference type="OrthoDB" id="3536010at2"/>
<gene>
    <name evidence="2" type="ORF">SAMN05421869_11119</name>
</gene>
<keyword evidence="3" id="KW-1185">Reference proteome</keyword>
<dbReference type="AlphaFoldDB" id="A0A1G8UKS3"/>
<evidence type="ECO:0000313" key="3">
    <source>
        <dbReference type="Proteomes" id="UP000199202"/>
    </source>
</evidence>
<accession>A0A1G8UKS3</accession>
<organism evidence="2 3">
    <name type="scientific">Nonomuraea jiangxiensis</name>
    <dbReference type="NCBI Taxonomy" id="633440"/>
    <lineage>
        <taxon>Bacteria</taxon>
        <taxon>Bacillati</taxon>
        <taxon>Actinomycetota</taxon>
        <taxon>Actinomycetes</taxon>
        <taxon>Streptosporangiales</taxon>
        <taxon>Streptosporangiaceae</taxon>
        <taxon>Nonomuraea</taxon>
    </lineage>
</organism>
<sequence>MRDIAAVASLAVLATFGVTAASWDGTQHEVSKEQYKILIAQCRYAQTGKASCRAAVKARYRIGQPDKSLDCRTYSGVSVCGTLHLSKAQRACAQESVSKGLSYRRAEVECYAFA</sequence>
<evidence type="ECO:0000256" key="1">
    <source>
        <dbReference type="SAM" id="SignalP"/>
    </source>
</evidence>
<keyword evidence="1" id="KW-0732">Signal</keyword>
<dbReference type="STRING" id="633440.SAMN05421869_11119"/>
<feature type="chain" id="PRO_5011724446" evidence="1">
    <location>
        <begin position="21"/>
        <end position="114"/>
    </location>
</feature>
<dbReference type="RefSeq" id="WP_090935141.1">
    <property type="nucleotide sequence ID" value="NZ_FNDJ01000011.1"/>
</dbReference>